<accession>A0A9D5JVL2</accession>
<evidence type="ECO:0000313" key="4">
    <source>
        <dbReference type="Proteomes" id="UP000649604"/>
    </source>
</evidence>
<dbReference type="GO" id="GO:0000160">
    <property type="term" value="P:phosphorelay signal transduction system"/>
    <property type="evidence" value="ECO:0007669"/>
    <property type="project" value="InterPro"/>
</dbReference>
<evidence type="ECO:0000256" key="1">
    <source>
        <dbReference type="PROSITE-ProRule" id="PRU00169"/>
    </source>
</evidence>
<feature type="modified residue" description="4-aspartylphosphate" evidence="1">
    <location>
        <position position="52"/>
    </location>
</feature>
<feature type="domain" description="Response regulatory" evidence="2">
    <location>
        <begin position="3"/>
        <end position="117"/>
    </location>
</feature>
<dbReference type="Proteomes" id="UP000649604">
    <property type="component" value="Unassembled WGS sequence"/>
</dbReference>
<dbReference type="InterPro" id="IPR052048">
    <property type="entry name" value="ST_Response_Regulator"/>
</dbReference>
<comment type="caution">
    <text evidence="3">The sequence shown here is derived from an EMBL/GenBank/DDBJ whole genome shotgun (WGS) entry which is preliminary data.</text>
</comment>
<proteinExistence type="predicted"/>
<dbReference type="PROSITE" id="PS50110">
    <property type="entry name" value="RESPONSE_REGULATORY"/>
    <property type="match status" value="1"/>
</dbReference>
<sequence length="122" mass="13572">MAKVLIVDDSLFQRRIIRRILQKAQHDVEEASSGQQGLEMVRSVAPDCIILDILMPDVDGLSFLKTLQDQGDTTPVIVLTADIQETTRQECIAYGAKEVLHKPLAPGDSDTLRHLIHDILQS</sequence>
<dbReference type="CDD" id="cd17546">
    <property type="entry name" value="REC_hyHK_CKI1_RcsC-like"/>
    <property type="match status" value="1"/>
</dbReference>
<dbReference type="InterPro" id="IPR001789">
    <property type="entry name" value="Sig_transdc_resp-reg_receiver"/>
</dbReference>
<organism evidence="3 4">
    <name type="scientific">candidate division KSB3 bacterium</name>
    <dbReference type="NCBI Taxonomy" id="2044937"/>
    <lineage>
        <taxon>Bacteria</taxon>
        <taxon>candidate division KSB3</taxon>
    </lineage>
</organism>
<evidence type="ECO:0000313" key="3">
    <source>
        <dbReference type="EMBL" id="MBD3324727.1"/>
    </source>
</evidence>
<keyword evidence="1" id="KW-0597">Phosphoprotein</keyword>
<dbReference type="Gene3D" id="3.40.50.2300">
    <property type="match status" value="1"/>
</dbReference>
<reference evidence="3" key="1">
    <citation type="submission" date="2019-11" db="EMBL/GenBank/DDBJ databases">
        <title>Microbial mats filling the niche in hypersaline microbial mats.</title>
        <authorList>
            <person name="Wong H.L."/>
            <person name="Macleod F.I."/>
            <person name="White R.A. III"/>
            <person name="Burns B.P."/>
        </authorList>
    </citation>
    <scope>NUCLEOTIDE SEQUENCE</scope>
    <source>
        <strain evidence="3">Rbin_158</strain>
    </source>
</reference>
<dbReference type="EMBL" id="WJJP01000286">
    <property type="protein sequence ID" value="MBD3324727.1"/>
    <property type="molecule type" value="Genomic_DNA"/>
</dbReference>
<dbReference type="AlphaFoldDB" id="A0A9D5JVL2"/>
<dbReference type="InterPro" id="IPR011006">
    <property type="entry name" value="CheY-like_superfamily"/>
</dbReference>
<gene>
    <name evidence="3" type="ORF">GF339_09090</name>
</gene>
<evidence type="ECO:0000259" key="2">
    <source>
        <dbReference type="PROSITE" id="PS50110"/>
    </source>
</evidence>
<dbReference type="SMART" id="SM00448">
    <property type="entry name" value="REC"/>
    <property type="match status" value="1"/>
</dbReference>
<name>A0A9D5JVL2_9BACT</name>
<dbReference type="SUPFAM" id="SSF52172">
    <property type="entry name" value="CheY-like"/>
    <property type="match status" value="1"/>
</dbReference>
<dbReference type="PANTHER" id="PTHR43228">
    <property type="entry name" value="TWO-COMPONENT RESPONSE REGULATOR"/>
    <property type="match status" value="1"/>
</dbReference>
<protein>
    <submittedName>
        <fullName evidence="3">Response regulator</fullName>
    </submittedName>
</protein>
<dbReference type="Pfam" id="PF00072">
    <property type="entry name" value="Response_reg"/>
    <property type="match status" value="1"/>
</dbReference>
<dbReference type="PANTHER" id="PTHR43228:SF1">
    <property type="entry name" value="TWO-COMPONENT RESPONSE REGULATOR ARR22"/>
    <property type="match status" value="1"/>
</dbReference>